<gene>
    <name evidence="1" type="ORF">WKW80_03460</name>
</gene>
<reference evidence="1 2" key="1">
    <citation type="submission" date="2024-03" db="EMBL/GenBank/DDBJ databases">
        <title>Novel species of the genus Variovorax.</title>
        <authorList>
            <person name="Liu Q."/>
            <person name="Xin Y.-H."/>
        </authorList>
    </citation>
    <scope>NUCLEOTIDE SEQUENCE [LARGE SCALE GENOMIC DNA]</scope>
    <source>
        <strain evidence="1 2">KACC 18501</strain>
    </source>
</reference>
<dbReference type="SUPFAM" id="SSF51735">
    <property type="entry name" value="NAD(P)-binding Rossmann-fold domains"/>
    <property type="match status" value="1"/>
</dbReference>
<accession>A0ABU8VTH1</accession>
<proteinExistence type="predicted"/>
<evidence type="ECO:0000313" key="2">
    <source>
        <dbReference type="Proteomes" id="UP001363010"/>
    </source>
</evidence>
<dbReference type="PANTHER" id="PTHR14097:SF8">
    <property type="entry name" value="NAD(P)-BINDING DOMAIN-CONTAINING PROTEIN"/>
    <property type="match status" value="1"/>
</dbReference>
<dbReference type="Proteomes" id="UP001363010">
    <property type="component" value="Unassembled WGS sequence"/>
</dbReference>
<sequence>MKILLFGASGMVGQGVLRECLLDPDVKRVVAVGRSSLGKSDPKLGELIVSDFYDYSSVESKLKGFDACFFCLGVSSVGMKEADYRRVTYDLTLAAATVLARLNPQMTFVYVTGASTDSTERGPQMWARVKGATENALLKLPFKAAYMFRPGVIQPLHGVRSKTPVYQGFYVMTSPLLGLLANVAPRWVTTSEKVGRAMLAVAKRGAPSPFIEMDDINRLGK</sequence>
<dbReference type="EMBL" id="JBBKZV010000001">
    <property type="protein sequence ID" value="MEJ8821095.1"/>
    <property type="molecule type" value="Genomic_DNA"/>
</dbReference>
<dbReference type="PANTHER" id="PTHR14097">
    <property type="entry name" value="OXIDOREDUCTASE HTATIP2"/>
    <property type="match status" value="1"/>
</dbReference>
<keyword evidence="2" id="KW-1185">Reference proteome</keyword>
<name>A0ABU8VTH1_9BURK</name>
<evidence type="ECO:0000313" key="1">
    <source>
        <dbReference type="EMBL" id="MEJ8821095.1"/>
    </source>
</evidence>
<dbReference type="Gene3D" id="3.40.50.720">
    <property type="entry name" value="NAD(P)-binding Rossmann-like Domain"/>
    <property type="match status" value="1"/>
</dbReference>
<protein>
    <submittedName>
        <fullName evidence="1">Epimerase</fullName>
    </submittedName>
</protein>
<comment type="caution">
    <text evidence="1">The sequence shown here is derived from an EMBL/GenBank/DDBJ whole genome shotgun (WGS) entry which is preliminary data.</text>
</comment>
<organism evidence="1 2">
    <name type="scientific">Variovorax humicola</name>
    <dbReference type="NCBI Taxonomy" id="1769758"/>
    <lineage>
        <taxon>Bacteria</taxon>
        <taxon>Pseudomonadati</taxon>
        <taxon>Pseudomonadota</taxon>
        <taxon>Betaproteobacteria</taxon>
        <taxon>Burkholderiales</taxon>
        <taxon>Comamonadaceae</taxon>
        <taxon>Variovorax</taxon>
    </lineage>
</organism>
<dbReference type="InterPro" id="IPR036291">
    <property type="entry name" value="NAD(P)-bd_dom_sf"/>
</dbReference>
<dbReference type="RefSeq" id="WP_340362112.1">
    <property type="nucleotide sequence ID" value="NZ_JBBKZV010000001.1"/>
</dbReference>